<evidence type="ECO:0000313" key="2">
    <source>
        <dbReference type="EMBL" id="GGK73972.1"/>
    </source>
</evidence>
<dbReference type="Proteomes" id="UP000645217">
    <property type="component" value="Unassembled WGS sequence"/>
</dbReference>
<evidence type="ECO:0000256" key="1">
    <source>
        <dbReference type="SAM" id="Phobius"/>
    </source>
</evidence>
<keyword evidence="3" id="KW-1185">Reference proteome</keyword>
<sequence length="331" mass="34251">MLGKTPWSGPSLVPVPPVPAGHAHALRAGAFIASVRAAWGDVPGYRRLAYLTGALLVVAGLVQAAIWAVTGGSASGPLSWRKPVTFGLSFGMTTATLAAVAAHLPVRRWLGLPLSVLLCGSTTLEVAWVTLQHARGVPSHFNGTTPFDETLWLTAAVSIGVTNLVLLTMTVAAFARTQAPAPMRWAIRAGLVALLVAQLVGAWMIVHGNALVDAGADPFTRSMSTYGVAGAMKAAHAVPMHAIQVFVVLAWLLARTGLPRRRQVALVLTGVAGYAGLFVIVLLRTAAGLAPFDLDAGALLYLLPAGLLAAAALPALTRAARPATGRVGRVM</sequence>
<comment type="caution">
    <text evidence="2">The sequence shown here is derived from an EMBL/GenBank/DDBJ whole genome shotgun (WGS) entry which is preliminary data.</text>
</comment>
<feature type="transmembrane region" description="Helical" evidence="1">
    <location>
        <begin position="84"/>
        <end position="102"/>
    </location>
</feature>
<feature type="transmembrane region" description="Helical" evidence="1">
    <location>
        <begin position="48"/>
        <end position="69"/>
    </location>
</feature>
<reference evidence="2" key="2">
    <citation type="submission" date="2020-09" db="EMBL/GenBank/DDBJ databases">
        <authorList>
            <person name="Sun Q."/>
            <person name="Ohkuma M."/>
        </authorList>
    </citation>
    <scope>NUCLEOTIDE SEQUENCE</scope>
    <source>
        <strain evidence="2">JCM 13064</strain>
    </source>
</reference>
<reference evidence="2" key="1">
    <citation type="journal article" date="2014" name="Int. J. Syst. Evol. Microbiol.">
        <title>Complete genome sequence of Corynebacterium casei LMG S-19264T (=DSM 44701T), isolated from a smear-ripened cheese.</title>
        <authorList>
            <consortium name="US DOE Joint Genome Institute (JGI-PGF)"/>
            <person name="Walter F."/>
            <person name="Albersmeier A."/>
            <person name="Kalinowski J."/>
            <person name="Ruckert C."/>
        </authorList>
    </citation>
    <scope>NUCLEOTIDE SEQUENCE</scope>
    <source>
        <strain evidence="2">JCM 13064</strain>
    </source>
</reference>
<name>A0A917VG94_9ACTN</name>
<feature type="transmembrane region" description="Helical" evidence="1">
    <location>
        <begin position="109"/>
        <end position="131"/>
    </location>
</feature>
<protein>
    <submittedName>
        <fullName evidence="2">Uncharacterized protein</fullName>
    </submittedName>
</protein>
<dbReference type="EMBL" id="BMNT01000007">
    <property type="protein sequence ID" value="GGK73972.1"/>
    <property type="molecule type" value="Genomic_DNA"/>
</dbReference>
<feature type="transmembrane region" description="Helical" evidence="1">
    <location>
        <begin position="226"/>
        <end position="252"/>
    </location>
</feature>
<keyword evidence="1" id="KW-1133">Transmembrane helix</keyword>
<feature type="transmembrane region" description="Helical" evidence="1">
    <location>
        <begin position="151"/>
        <end position="174"/>
    </location>
</feature>
<accession>A0A917VG94</accession>
<organism evidence="2 3">
    <name type="scientific">Sphaerisporangium melleum</name>
    <dbReference type="NCBI Taxonomy" id="321316"/>
    <lineage>
        <taxon>Bacteria</taxon>
        <taxon>Bacillati</taxon>
        <taxon>Actinomycetota</taxon>
        <taxon>Actinomycetes</taxon>
        <taxon>Streptosporangiales</taxon>
        <taxon>Streptosporangiaceae</taxon>
        <taxon>Sphaerisporangium</taxon>
    </lineage>
</organism>
<keyword evidence="1" id="KW-0472">Membrane</keyword>
<dbReference type="AlphaFoldDB" id="A0A917VG94"/>
<feature type="transmembrane region" description="Helical" evidence="1">
    <location>
        <begin position="298"/>
        <end position="316"/>
    </location>
</feature>
<feature type="transmembrane region" description="Helical" evidence="1">
    <location>
        <begin position="186"/>
        <end position="206"/>
    </location>
</feature>
<feature type="transmembrane region" description="Helical" evidence="1">
    <location>
        <begin position="264"/>
        <end position="286"/>
    </location>
</feature>
<gene>
    <name evidence="2" type="ORF">GCM10007964_16000</name>
</gene>
<evidence type="ECO:0000313" key="3">
    <source>
        <dbReference type="Proteomes" id="UP000645217"/>
    </source>
</evidence>
<keyword evidence="1" id="KW-0812">Transmembrane</keyword>
<proteinExistence type="predicted"/>